<dbReference type="Pfam" id="PF22594">
    <property type="entry name" value="GTP-eEF1A_C"/>
    <property type="match status" value="1"/>
</dbReference>
<evidence type="ECO:0000256" key="4">
    <source>
        <dbReference type="ARBA" id="ARBA00007237"/>
    </source>
</evidence>
<keyword evidence="10" id="KW-0511">Multifunctional enzyme</keyword>
<dbReference type="GO" id="GO:0003924">
    <property type="term" value="F:GTPase activity"/>
    <property type="evidence" value="ECO:0007669"/>
    <property type="project" value="InterPro"/>
</dbReference>
<feature type="binding site" evidence="12">
    <location>
        <begin position="447"/>
        <end position="454"/>
    </location>
    <ligand>
        <name>ATP</name>
        <dbReference type="ChEBI" id="CHEBI:30616"/>
    </ligand>
</feature>
<dbReference type="HAMAP" id="MF_00065">
    <property type="entry name" value="Adenylyl_sulf_kinase"/>
    <property type="match status" value="1"/>
</dbReference>
<evidence type="ECO:0000259" key="13">
    <source>
        <dbReference type="PROSITE" id="PS51722"/>
    </source>
</evidence>
<dbReference type="PROSITE" id="PS51722">
    <property type="entry name" value="G_TR_2"/>
    <property type="match status" value="1"/>
</dbReference>
<dbReference type="InterPro" id="IPR041757">
    <property type="entry name" value="CysN_GTP-bd"/>
</dbReference>
<dbReference type="CDD" id="cd04095">
    <property type="entry name" value="CysN_NoDQ_III"/>
    <property type="match status" value="1"/>
</dbReference>
<dbReference type="GO" id="GO:0004781">
    <property type="term" value="F:sulfate adenylyltransferase (ATP) activity"/>
    <property type="evidence" value="ECO:0007669"/>
    <property type="project" value="UniProtKB-EC"/>
</dbReference>
<evidence type="ECO:0000256" key="9">
    <source>
        <dbReference type="ARBA" id="ARBA00023134"/>
    </source>
</evidence>
<dbReference type="EMBL" id="FLUQ01000002">
    <property type="protein sequence ID" value="SBW03849.1"/>
    <property type="molecule type" value="Genomic_DNA"/>
</dbReference>
<dbReference type="InterPro" id="IPR011779">
    <property type="entry name" value="SO4_adenylTrfase_lsu"/>
</dbReference>
<dbReference type="Pfam" id="PF01583">
    <property type="entry name" value="APS_kinase"/>
    <property type="match status" value="1"/>
</dbReference>
<dbReference type="InterPro" id="IPR050100">
    <property type="entry name" value="TRAFAC_GTPase_members"/>
</dbReference>
<dbReference type="InterPro" id="IPR009000">
    <property type="entry name" value="Transl_B-barrel_sf"/>
</dbReference>
<dbReference type="GO" id="GO:0000103">
    <property type="term" value="P:sulfate assimilation"/>
    <property type="evidence" value="ECO:0007669"/>
    <property type="project" value="UniProtKB-UniRule"/>
</dbReference>
<keyword evidence="8 12" id="KW-0067">ATP-binding</keyword>
<accession>A0A212JWN3</accession>
<name>A0A212JWN3_9DELT</name>
<comment type="function">
    <text evidence="12">Catalyzes the synthesis of activated sulfate.</text>
</comment>
<dbReference type="Gene3D" id="2.40.30.10">
    <property type="entry name" value="Translation factors"/>
    <property type="match status" value="2"/>
</dbReference>
<keyword evidence="12" id="KW-0418">Kinase</keyword>
<evidence type="ECO:0000256" key="7">
    <source>
        <dbReference type="ARBA" id="ARBA00022741"/>
    </source>
</evidence>
<dbReference type="InterPro" id="IPR002891">
    <property type="entry name" value="APS"/>
</dbReference>
<dbReference type="UniPathway" id="UPA00140">
    <property type="reaction ID" value="UER00205"/>
</dbReference>
<comment type="catalytic activity">
    <reaction evidence="11">
        <text>sulfate + ATP + H(+) = adenosine 5'-phosphosulfate + diphosphate</text>
        <dbReference type="Rhea" id="RHEA:18133"/>
        <dbReference type="ChEBI" id="CHEBI:15378"/>
        <dbReference type="ChEBI" id="CHEBI:16189"/>
        <dbReference type="ChEBI" id="CHEBI:30616"/>
        <dbReference type="ChEBI" id="CHEBI:33019"/>
        <dbReference type="ChEBI" id="CHEBI:58243"/>
        <dbReference type="EC" id="2.7.7.4"/>
    </reaction>
</comment>
<dbReference type="GO" id="GO:0004020">
    <property type="term" value="F:adenylylsulfate kinase activity"/>
    <property type="evidence" value="ECO:0007669"/>
    <property type="project" value="UniProtKB-UniRule"/>
</dbReference>
<organism evidence="14">
    <name type="scientific">uncultured delta proteobacterium</name>
    <dbReference type="NCBI Taxonomy" id="34034"/>
    <lineage>
        <taxon>Bacteria</taxon>
        <taxon>Deltaproteobacteria</taxon>
        <taxon>environmental samples</taxon>
    </lineage>
</organism>
<dbReference type="GO" id="GO:0005524">
    <property type="term" value="F:ATP binding"/>
    <property type="evidence" value="ECO:0007669"/>
    <property type="project" value="UniProtKB-UniRule"/>
</dbReference>
<comment type="catalytic activity">
    <reaction evidence="1 12">
        <text>adenosine 5'-phosphosulfate + ATP = 3'-phosphoadenylyl sulfate + ADP + H(+)</text>
        <dbReference type="Rhea" id="RHEA:24152"/>
        <dbReference type="ChEBI" id="CHEBI:15378"/>
        <dbReference type="ChEBI" id="CHEBI:30616"/>
        <dbReference type="ChEBI" id="CHEBI:58243"/>
        <dbReference type="ChEBI" id="CHEBI:58339"/>
        <dbReference type="ChEBI" id="CHEBI:456216"/>
        <dbReference type="EC" id="2.7.1.25"/>
    </reaction>
</comment>
<dbReference type="InterPro" id="IPR054696">
    <property type="entry name" value="GTP-eEF1A_C"/>
</dbReference>
<dbReference type="NCBIfam" id="NF003013">
    <property type="entry name" value="PRK03846.1"/>
    <property type="match status" value="1"/>
</dbReference>
<dbReference type="NCBIfam" id="TIGR00455">
    <property type="entry name" value="apsK"/>
    <property type="match status" value="1"/>
</dbReference>
<sequence>MPQEKPLLRLLSCGSVDDGKSTLIGRILHDCGILYEDQLTLLGKERTPEGLPDFSALLDGLLAEREQAITIDLAYRTFRTATRRYLVADAPGHEQYTRNMVTGASRAEVALLLIDAVRAKGGLLPQTLRHTMVASLMGIPHMVVAVNKMDSRGYEQAVFTAIEKEYLERIAGLHFVSLHCVPVSALRGDNVCYVSQAMPWYKGPTLLDILENLEPARPACGSFRLPVQWVARTPEFRGLTGTILSGTVTVGQKVALSPSGLTATVKRLSNSAGDRKEVGAEEAVCLQLTEDLDVGRGEVLSDVDDRPEVGDHLAARLVWFDEAPLVPGRTYLFRQASASARATMTEISAKISLETLGEIPAKELRWNDVGIIKLRLDRKLALAPYAESRDLGGFILIDPINASTLGAGLIDFVMRRSHNIHPHNFSLNAKAQALQKGQTPRVLWFMGLSASGKSTLAERVANILHAQGRHVYILDGDNLRNGLNQDLGFSEAARAENIRRAAEVAKLMTEAGLIVLASFISPYKRDRQAARSIFPPGTFLEIFVDTPLSVCVARDPKGLYAQALDGRLPNFTGLSAPFEAPEQPELHLDGQADPDDLTQTILDFLERLDTQ</sequence>
<keyword evidence="6 14" id="KW-0548">Nucleotidyltransferase</keyword>
<dbReference type="InterPro" id="IPR000795">
    <property type="entry name" value="T_Tr_GTP-bd_dom"/>
</dbReference>
<dbReference type="SUPFAM" id="SSF52540">
    <property type="entry name" value="P-loop containing nucleoside triphosphate hydrolases"/>
    <property type="match status" value="2"/>
</dbReference>
<dbReference type="InterPro" id="IPR059117">
    <property type="entry name" value="APS_kinase_dom"/>
</dbReference>
<keyword evidence="9" id="KW-0342">GTP-binding</keyword>
<dbReference type="SUPFAM" id="SSF50465">
    <property type="entry name" value="EF-Tu/eEF-1alpha/eIF2-gamma C-terminal domain"/>
    <property type="match status" value="1"/>
</dbReference>
<dbReference type="GO" id="GO:0005525">
    <property type="term" value="F:GTP binding"/>
    <property type="evidence" value="ECO:0007669"/>
    <property type="project" value="UniProtKB-KW"/>
</dbReference>
<evidence type="ECO:0000256" key="8">
    <source>
        <dbReference type="ARBA" id="ARBA00022840"/>
    </source>
</evidence>
<dbReference type="PRINTS" id="PR00315">
    <property type="entry name" value="ELONGATNFCT"/>
</dbReference>
<dbReference type="SUPFAM" id="SSF50447">
    <property type="entry name" value="Translation proteins"/>
    <property type="match status" value="1"/>
</dbReference>
<keyword evidence="12" id="KW-0597">Phosphoprotein</keyword>
<dbReference type="AlphaFoldDB" id="A0A212JWN3"/>
<evidence type="ECO:0000313" key="14">
    <source>
        <dbReference type="EMBL" id="SBW03849.1"/>
    </source>
</evidence>
<dbReference type="NCBIfam" id="NF004035">
    <property type="entry name" value="PRK05506.1"/>
    <property type="match status" value="1"/>
</dbReference>
<dbReference type="EC" id="2.7.1.25" evidence="12"/>
<feature type="active site" description="Phosphoserine intermediate" evidence="12">
    <location>
        <position position="521"/>
    </location>
</feature>
<evidence type="ECO:0000256" key="5">
    <source>
        <dbReference type="ARBA" id="ARBA00022679"/>
    </source>
</evidence>
<dbReference type="NCBIfam" id="TIGR02034">
    <property type="entry name" value="CysN"/>
    <property type="match status" value="1"/>
</dbReference>
<keyword evidence="7 12" id="KW-0547">Nucleotide-binding</keyword>
<comment type="function">
    <text evidence="2">APS kinase catalyzes the synthesis of activated sulfate.</text>
</comment>
<evidence type="ECO:0000256" key="1">
    <source>
        <dbReference type="ARBA" id="ARBA00001823"/>
    </source>
</evidence>
<dbReference type="InterPro" id="IPR044139">
    <property type="entry name" value="CysN_NoDQ_III"/>
</dbReference>
<evidence type="ECO:0000256" key="11">
    <source>
        <dbReference type="ARBA" id="ARBA00049370"/>
    </source>
</evidence>
<evidence type="ECO:0000256" key="6">
    <source>
        <dbReference type="ARBA" id="ARBA00022695"/>
    </source>
</evidence>
<protein>
    <recommendedName>
        <fullName evidence="12">Adenylyl-sulfate kinase</fullName>
        <ecNumber evidence="12">2.7.1.25</ecNumber>
    </recommendedName>
    <alternativeName>
        <fullName evidence="12">APS kinase</fullName>
    </alternativeName>
    <alternativeName>
        <fullName evidence="12">ATP adenosine-5'-phosphosulfate 3'-phosphotransferase</fullName>
    </alternativeName>
    <alternativeName>
        <fullName evidence="12">Adenosine-5'-phosphosulfate kinase</fullName>
    </alternativeName>
</protein>
<comment type="pathway">
    <text evidence="12">Sulfur metabolism; hydrogen sulfide biosynthesis; sulfite from sulfate: step 2/3.</text>
</comment>
<dbReference type="CDD" id="cd02027">
    <property type="entry name" value="APSK"/>
    <property type="match status" value="1"/>
</dbReference>
<proteinExistence type="inferred from homology"/>
<feature type="domain" description="Tr-type G" evidence="13">
    <location>
        <begin position="5"/>
        <end position="219"/>
    </location>
</feature>
<dbReference type="Gene3D" id="3.40.50.300">
    <property type="entry name" value="P-loop containing nucleotide triphosphate hydrolases"/>
    <property type="match status" value="2"/>
</dbReference>
<evidence type="ECO:0000256" key="2">
    <source>
        <dbReference type="ARBA" id="ARBA00002357"/>
    </source>
</evidence>
<gene>
    <name evidence="14" type="primary">nodQ</name>
    <name evidence="12" type="synonym">cysC</name>
    <name evidence="14" type="ORF">KL86DPRO_20214</name>
</gene>
<dbReference type="PANTHER" id="PTHR23115">
    <property type="entry name" value="TRANSLATION FACTOR"/>
    <property type="match status" value="1"/>
</dbReference>
<reference evidence="14" key="1">
    <citation type="submission" date="2016-04" db="EMBL/GenBank/DDBJ databases">
        <authorList>
            <person name="Evans L.H."/>
            <person name="Alamgir A."/>
            <person name="Owens N."/>
            <person name="Weber N.D."/>
            <person name="Virtaneva K."/>
            <person name="Barbian K."/>
            <person name="Babar A."/>
            <person name="Rosenke K."/>
        </authorList>
    </citation>
    <scope>NUCLEOTIDE SEQUENCE</scope>
    <source>
        <strain evidence="14">86</strain>
    </source>
</reference>
<keyword evidence="5 12" id="KW-0808">Transferase</keyword>
<evidence type="ECO:0000256" key="3">
    <source>
        <dbReference type="ARBA" id="ARBA00005438"/>
    </source>
</evidence>
<comment type="similarity">
    <text evidence="4">In the N-terminal section; belongs to the TRAFAC class translation factor GTPase superfamily. Classic translation factor GTPase family. CysN/NodQ subfamily.</text>
</comment>
<evidence type="ECO:0000256" key="12">
    <source>
        <dbReference type="HAMAP-Rule" id="MF_00065"/>
    </source>
</evidence>
<evidence type="ECO:0000256" key="10">
    <source>
        <dbReference type="ARBA" id="ARBA00023268"/>
    </source>
</evidence>
<dbReference type="Pfam" id="PF00009">
    <property type="entry name" value="GTP_EFTU"/>
    <property type="match status" value="1"/>
</dbReference>
<dbReference type="GO" id="GO:0070814">
    <property type="term" value="P:hydrogen sulfide biosynthetic process"/>
    <property type="evidence" value="ECO:0007669"/>
    <property type="project" value="UniProtKB-UniRule"/>
</dbReference>
<dbReference type="CDD" id="cd04166">
    <property type="entry name" value="CysN_ATPS"/>
    <property type="match status" value="1"/>
</dbReference>
<dbReference type="InterPro" id="IPR009001">
    <property type="entry name" value="Transl_elong_EF1A/Init_IF2_C"/>
</dbReference>
<comment type="similarity">
    <text evidence="12">Belongs to the APS kinase family.</text>
</comment>
<comment type="similarity">
    <text evidence="3">In the C-terminal section; belongs to the APS kinase family.</text>
</comment>
<dbReference type="InterPro" id="IPR027417">
    <property type="entry name" value="P-loop_NTPase"/>
</dbReference>